<evidence type="ECO:0000256" key="1">
    <source>
        <dbReference type="SAM" id="SignalP"/>
    </source>
</evidence>
<name>A0A1H6KSI1_RUMFL</name>
<dbReference type="SUPFAM" id="SSF63446">
    <property type="entry name" value="Type I dockerin domain"/>
    <property type="match status" value="1"/>
</dbReference>
<dbReference type="CDD" id="cd14256">
    <property type="entry name" value="Dockerin_I"/>
    <property type="match status" value="1"/>
</dbReference>
<dbReference type="PROSITE" id="PS00018">
    <property type="entry name" value="EF_HAND_1"/>
    <property type="match status" value="1"/>
</dbReference>
<dbReference type="InterPro" id="IPR002105">
    <property type="entry name" value="Dockerin_1_rpt"/>
</dbReference>
<dbReference type="InterPro" id="IPR036439">
    <property type="entry name" value="Dockerin_dom_sf"/>
</dbReference>
<dbReference type="AlphaFoldDB" id="A0A1H6KSI1"/>
<dbReference type="GO" id="GO:0000272">
    <property type="term" value="P:polysaccharide catabolic process"/>
    <property type="evidence" value="ECO:0007669"/>
    <property type="project" value="InterPro"/>
</dbReference>
<feature type="chain" id="PRO_5038686574" evidence="1">
    <location>
        <begin position="24"/>
        <end position="393"/>
    </location>
</feature>
<dbReference type="PANTHER" id="PTHR45661:SF3">
    <property type="entry name" value="IG-LIKE DOMAIN-CONTAINING PROTEIN"/>
    <property type="match status" value="1"/>
</dbReference>
<evidence type="ECO:0000313" key="3">
    <source>
        <dbReference type="Proteomes" id="UP000183190"/>
    </source>
</evidence>
<dbReference type="Proteomes" id="UP000183190">
    <property type="component" value="Unassembled WGS sequence"/>
</dbReference>
<dbReference type="PANTHER" id="PTHR45661">
    <property type="entry name" value="SURFACE ANTIGEN"/>
    <property type="match status" value="1"/>
</dbReference>
<dbReference type="EMBL" id="FNWV01000009">
    <property type="protein sequence ID" value="SEH74615.1"/>
    <property type="molecule type" value="Genomic_DNA"/>
</dbReference>
<dbReference type="InterPro" id="IPR053139">
    <property type="entry name" value="Surface_bspA-like"/>
</dbReference>
<accession>A0A1H6KSI1</accession>
<dbReference type="Gene3D" id="1.10.1330.10">
    <property type="entry name" value="Dockerin domain"/>
    <property type="match status" value="1"/>
</dbReference>
<dbReference type="InterPro" id="IPR018247">
    <property type="entry name" value="EF_Hand_1_Ca_BS"/>
</dbReference>
<dbReference type="Pfam" id="PF13306">
    <property type="entry name" value="LRR_5"/>
    <property type="match status" value="2"/>
</dbReference>
<sequence>MKNKKISLSIAAFITAFSISGMAAPNSFISPVAPIIAAADSEYTYGSTDMFNYQKYSDHIVISSCKSTDMSSVEIPDKIENLPVTEIGMYAFQLNSAKSLKLPDTLTVINSYAFGMCKNLTTLTIPDSVVKIGMHAFEDCPALETINFPDHLVETGDYTFNNTPWLSAQRKKDPLVIVNGGLIDGRTCKGDVVVPSSVKFIASGAFAKNTDITSAVIPASVSMIPDNLFWYCSSLTSAELKGAETLGFGVFGACNKLTDLKISGKLKKIDGYTFTDNTAAATITFYGSEATWKSVEKPENDAFLQRAKYVFDESHTEPSEGLRGDANCDGQVDMSDVVLIMQSLANPNKYGLEGTAESHLTEQGKANGDMNGDGLTVGDAQAIQKVLLGLGIE</sequence>
<dbReference type="SUPFAM" id="SSF52058">
    <property type="entry name" value="L domain-like"/>
    <property type="match status" value="1"/>
</dbReference>
<keyword evidence="1" id="KW-0732">Signal</keyword>
<protein>
    <submittedName>
        <fullName evidence="2">Leucine rich repeat-containing protein</fullName>
    </submittedName>
</protein>
<dbReference type="GO" id="GO:0004553">
    <property type="term" value="F:hydrolase activity, hydrolyzing O-glycosyl compounds"/>
    <property type="evidence" value="ECO:0007669"/>
    <property type="project" value="InterPro"/>
</dbReference>
<reference evidence="2 3" key="1">
    <citation type="submission" date="2016-10" db="EMBL/GenBank/DDBJ databases">
        <authorList>
            <person name="de Groot N.N."/>
        </authorList>
    </citation>
    <scope>NUCLEOTIDE SEQUENCE [LARGE SCALE GENOMIC DNA]</scope>
    <source>
        <strain evidence="2 3">YAD2003</strain>
    </source>
</reference>
<dbReference type="Gene3D" id="3.80.10.10">
    <property type="entry name" value="Ribonuclease Inhibitor"/>
    <property type="match status" value="2"/>
</dbReference>
<dbReference type="RefSeq" id="WP_074717815.1">
    <property type="nucleotide sequence ID" value="NZ_FNWV01000009.1"/>
</dbReference>
<organism evidence="2 3">
    <name type="scientific">Ruminococcus flavefaciens</name>
    <dbReference type="NCBI Taxonomy" id="1265"/>
    <lineage>
        <taxon>Bacteria</taxon>
        <taxon>Bacillati</taxon>
        <taxon>Bacillota</taxon>
        <taxon>Clostridia</taxon>
        <taxon>Eubacteriales</taxon>
        <taxon>Oscillospiraceae</taxon>
        <taxon>Ruminococcus</taxon>
    </lineage>
</organism>
<proteinExistence type="predicted"/>
<evidence type="ECO:0000313" key="2">
    <source>
        <dbReference type="EMBL" id="SEH74615.1"/>
    </source>
</evidence>
<dbReference type="InterPro" id="IPR032675">
    <property type="entry name" value="LRR_dom_sf"/>
</dbReference>
<gene>
    <name evidence="2" type="ORF">SAMN02910265_02452</name>
</gene>
<feature type="signal peptide" evidence="1">
    <location>
        <begin position="1"/>
        <end position="23"/>
    </location>
</feature>
<dbReference type="OrthoDB" id="1815573at2"/>
<dbReference type="Pfam" id="PF00404">
    <property type="entry name" value="Dockerin_1"/>
    <property type="match status" value="1"/>
</dbReference>
<dbReference type="InterPro" id="IPR026906">
    <property type="entry name" value="LRR_5"/>
</dbReference>